<sequence>MEKFTKKLYAVADDIHISFTDSGPPPSSTDYTTVVILHGSVFSGEGFEHLHAFAHRKNLRLVVWNRRDYRGSTPYTDEELNDIKQGNRLFLEHWAVQLAEFLRKFIEEENIPPIAADRNGGGITIMGWSMGNATALSLLSDPALLKDELYALLKRYLKGLVLYDPPFVAFGYALPPDVDRSKLYSPFADPDAKSAQENAILFLSWVSSSYDHGSGVLASKNLHDLNAHAKRTDNCLADTWSKSELDKSLHLEAGPRSEFPMFVDPMQSTIREVVKKALFDENLTQSFFPDVSTVYLYAPHSVWMTVWAYIETRRLYEDHLKANRGTRSMRFVELAGQNHFAHAVEPEKFLDYIVQSLRPV</sequence>
<dbReference type="Pfam" id="PF12697">
    <property type="entry name" value="Abhydrolase_6"/>
    <property type="match status" value="1"/>
</dbReference>
<dbReference type="EMBL" id="JBAHYK010000579">
    <property type="protein sequence ID" value="KAL0572817.1"/>
    <property type="molecule type" value="Genomic_DNA"/>
</dbReference>
<feature type="domain" description="AB hydrolase-1" evidence="1">
    <location>
        <begin position="34"/>
        <end position="192"/>
    </location>
</feature>
<proteinExistence type="predicted"/>
<evidence type="ECO:0000313" key="3">
    <source>
        <dbReference type="Proteomes" id="UP001465976"/>
    </source>
</evidence>
<organism evidence="2 3">
    <name type="scientific">Marasmius crinis-equi</name>
    <dbReference type="NCBI Taxonomy" id="585013"/>
    <lineage>
        <taxon>Eukaryota</taxon>
        <taxon>Fungi</taxon>
        <taxon>Dikarya</taxon>
        <taxon>Basidiomycota</taxon>
        <taxon>Agaricomycotina</taxon>
        <taxon>Agaricomycetes</taxon>
        <taxon>Agaricomycetidae</taxon>
        <taxon>Agaricales</taxon>
        <taxon>Marasmiineae</taxon>
        <taxon>Marasmiaceae</taxon>
        <taxon>Marasmius</taxon>
    </lineage>
</organism>
<dbReference type="Proteomes" id="UP001465976">
    <property type="component" value="Unassembled WGS sequence"/>
</dbReference>
<dbReference type="InterPro" id="IPR029058">
    <property type="entry name" value="AB_hydrolase_fold"/>
</dbReference>
<accession>A0ABR3FCG2</accession>
<dbReference type="Gene3D" id="3.40.50.1820">
    <property type="entry name" value="alpha/beta hydrolase"/>
    <property type="match status" value="1"/>
</dbReference>
<keyword evidence="3" id="KW-1185">Reference proteome</keyword>
<dbReference type="InterPro" id="IPR000073">
    <property type="entry name" value="AB_hydrolase_1"/>
</dbReference>
<protein>
    <recommendedName>
        <fullName evidence="1">AB hydrolase-1 domain-containing protein</fullName>
    </recommendedName>
</protein>
<evidence type="ECO:0000259" key="1">
    <source>
        <dbReference type="Pfam" id="PF12697"/>
    </source>
</evidence>
<reference evidence="2 3" key="1">
    <citation type="submission" date="2024-02" db="EMBL/GenBank/DDBJ databases">
        <title>A draft genome for the cacao thread blight pathogen Marasmius crinis-equi.</title>
        <authorList>
            <person name="Cohen S.P."/>
            <person name="Baruah I.K."/>
            <person name="Amoako-Attah I."/>
            <person name="Bukari Y."/>
            <person name="Meinhardt L.W."/>
            <person name="Bailey B.A."/>
        </authorList>
    </citation>
    <scope>NUCLEOTIDE SEQUENCE [LARGE SCALE GENOMIC DNA]</scope>
    <source>
        <strain evidence="2 3">GH-76</strain>
    </source>
</reference>
<name>A0ABR3FCG2_9AGAR</name>
<gene>
    <name evidence="2" type="ORF">V5O48_009145</name>
</gene>
<dbReference type="SUPFAM" id="SSF53474">
    <property type="entry name" value="alpha/beta-Hydrolases"/>
    <property type="match status" value="1"/>
</dbReference>
<evidence type="ECO:0000313" key="2">
    <source>
        <dbReference type="EMBL" id="KAL0572817.1"/>
    </source>
</evidence>
<comment type="caution">
    <text evidence="2">The sequence shown here is derived from an EMBL/GenBank/DDBJ whole genome shotgun (WGS) entry which is preliminary data.</text>
</comment>